<sequence length="102" mass="10811">MRIGFDAGNGHTPDPSHTTRVTPMLLREIQALSKDGVASGGGLDAVASNRRVAPHLLRYCVTCGGKLKRPGRVTLARFESNTSAQCARDATVTALSNVHKQA</sequence>
<accession>A0A239SM37</accession>
<protein>
    <submittedName>
        <fullName evidence="1">Uncharacterized protein</fullName>
    </submittedName>
</protein>
<organism evidence="1 2">
    <name type="scientific">Pandoraea sputorum</name>
    <dbReference type="NCBI Taxonomy" id="93222"/>
    <lineage>
        <taxon>Bacteria</taxon>
        <taxon>Pseudomonadati</taxon>
        <taxon>Pseudomonadota</taxon>
        <taxon>Betaproteobacteria</taxon>
        <taxon>Burkholderiales</taxon>
        <taxon>Burkholderiaceae</taxon>
        <taxon>Pandoraea</taxon>
    </lineage>
</organism>
<dbReference type="AlphaFoldDB" id="A0A239SM37"/>
<name>A0A239SM37_9BURK</name>
<evidence type="ECO:0000313" key="2">
    <source>
        <dbReference type="Proteomes" id="UP000215126"/>
    </source>
</evidence>
<evidence type="ECO:0000313" key="1">
    <source>
        <dbReference type="EMBL" id="SNU85908.1"/>
    </source>
</evidence>
<dbReference type="Proteomes" id="UP000215126">
    <property type="component" value="Chromosome 1"/>
</dbReference>
<gene>
    <name evidence="1" type="ORF">SAMEA4530655_02981</name>
</gene>
<keyword evidence="2" id="KW-1185">Reference proteome</keyword>
<proteinExistence type="predicted"/>
<reference evidence="1 2" key="1">
    <citation type="submission" date="2017-06" db="EMBL/GenBank/DDBJ databases">
        <authorList>
            <consortium name="Pathogen Informatics"/>
        </authorList>
    </citation>
    <scope>NUCLEOTIDE SEQUENCE [LARGE SCALE GENOMIC DNA]</scope>
    <source>
        <strain evidence="1 2">NCTC13161</strain>
    </source>
</reference>
<dbReference type="EMBL" id="LT906435">
    <property type="protein sequence ID" value="SNU85908.1"/>
    <property type="molecule type" value="Genomic_DNA"/>
</dbReference>